<dbReference type="SUPFAM" id="SSF50969">
    <property type="entry name" value="YVTN repeat-like/Quinoprotein amine dehydrogenase"/>
    <property type="match status" value="2"/>
</dbReference>
<evidence type="ECO:0000313" key="5">
    <source>
        <dbReference type="Proteomes" id="UP000316612"/>
    </source>
</evidence>
<gene>
    <name evidence="4" type="ORF">AUR04nite_01100</name>
</gene>
<evidence type="ECO:0000313" key="4">
    <source>
        <dbReference type="EMBL" id="GED04578.1"/>
    </source>
</evidence>
<feature type="domain" description="Phytase-like" evidence="3">
    <location>
        <begin position="476"/>
        <end position="730"/>
    </location>
</feature>
<dbReference type="Pfam" id="PF13449">
    <property type="entry name" value="Phytase-like"/>
    <property type="match status" value="1"/>
</dbReference>
<feature type="region of interest" description="Disordered" evidence="1">
    <location>
        <begin position="760"/>
        <end position="805"/>
    </location>
</feature>
<feature type="compositionally biased region" description="Low complexity" evidence="1">
    <location>
        <begin position="767"/>
        <end position="785"/>
    </location>
</feature>
<evidence type="ECO:0000256" key="1">
    <source>
        <dbReference type="SAM" id="MobiDB-lite"/>
    </source>
</evidence>
<proteinExistence type="predicted"/>
<feature type="chain" id="PRO_5021340907" description="Phytase-like domain-containing protein" evidence="2">
    <location>
        <begin position="29"/>
        <end position="844"/>
    </location>
</feature>
<dbReference type="EMBL" id="BJNY01000001">
    <property type="protein sequence ID" value="GED04578.1"/>
    <property type="molecule type" value="Genomic_DNA"/>
</dbReference>
<dbReference type="PANTHER" id="PTHR46928">
    <property type="entry name" value="MESENCHYME-SPECIFIC CELL SURFACE GLYCOPROTEIN"/>
    <property type="match status" value="1"/>
</dbReference>
<dbReference type="InterPro" id="IPR015943">
    <property type="entry name" value="WD40/YVTN_repeat-like_dom_sf"/>
</dbReference>
<organism evidence="4 5">
    <name type="scientific">Glutamicibacter uratoxydans</name>
    <name type="common">Arthrobacter uratoxydans</name>
    <dbReference type="NCBI Taxonomy" id="43667"/>
    <lineage>
        <taxon>Bacteria</taxon>
        <taxon>Bacillati</taxon>
        <taxon>Actinomycetota</taxon>
        <taxon>Actinomycetes</taxon>
        <taxon>Micrococcales</taxon>
        <taxon>Micrococcaceae</taxon>
        <taxon>Glutamicibacter</taxon>
    </lineage>
</organism>
<feature type="signal peptide" evidence="2">
    <location>
        <begin position="1"/>
        <end position="28"/>
    </location>
</feature>
<dbReference type="PANTHER" id="PTHR46928:SF1">
    <property type="entry name" value="MESENCHYME-SPECIFIC CELL SURFACE GLYCOPROTEIN"/>
    <property type="match status" value="1"/>
</dbReference>
<keyword evidence="5" id="KW-1185">Reference proteome</keyword>
<reference evidence="4 5" key="1">
    <citation type="submission" date="2019-06" db="EMBL/GenBank/DDBJ databases">
        <title>Whole genome shotgun sequence of Glutamicibacter uratoxydans NBRC 15515.</title>
        <authorList>
            <person name="Hosoyama A."/>
            <person name="Uohara A."/>
            <person name="Ohji S."/>
            <person name="Ichikawa N."/>
        </authorList>
    </citation>
    <scope>NUCLEOTIDE SEQUENCE [LARGE SCALE GENOMIC DNA]</scope>
    <source>
        <strain evidence="4 5">NBRC 15515</strain>
    </source>
</reference>
<sequence length="844" mass="88253">MLHTAKKSAGILAAAIMAGSAGLIPAAAAPPASTESGQYFERTATYPVYQNHPQGESAVSAAEISTVSADGKTLVYTDALARQVGFVDISDAAHPKGLGSLPLHQLGSAEDEPTSVVAFGEYVFVVVNTSESYSNPSGRVDVVRIADRSLVRSIKLSGQPDSIALSPDGKYAAIAIENERDEDAGDGGLPQAPAGAVAILDLIGKTPADWSLREVPLTGGTAAKPVALDVLKKAGLDTPEDPEPEYVAINAKNQVAVTLQENNGVVVIDLPSGRIKKAFSTGSVDLDGVDTKDDGKLNPTGSLRGVPREPDAIAWIQDKYLATANEGDWKGGSRGFTVFNANSGKPVWDAGSSLEQMALSQGLFPEKRAGKKGIEPEGLAVAKFNGVDYAFVAAERGNFVAVYDMGNPKQPKYLQTLPTTNGPEGVLPIPQRNLLAVSSETDEAENGVRSSINLFAFGADNPQFPTLSARGDKLVPFGALSGLSPDLDHPEKLFAVSDSAYEPMIYSIDAASGTVEQSMPVTDQGKAAELDLEGISHREDGGFWAVSEGKKGPENKLVRIDGAGAVQQEVALPAEIAGKLGKQGLEGVASYGSCASEEVVFTLQREAECEDFVRIGKYLPASGEFNWYGYRLEAPANEQTWNGLSEITRLSDGSFAVIERDNAVGEHAQLKAVYQFRLPEASSKRVQMLEKTLAADVLPVLEQGHGRTQEKLEGLAVAGNSQVYVVTDNDGVDDATGETVFSALGAESEVFTLGGQNAVPTDEAEESSASASPKAEASFSAEPAAQIRPQRSGESDPAAQAESATEAVGLADTGVNSLWLLPVGLLVAALGAAAAVKSKRASKG</sequence>
<name>A0A4Y4DMJ7_GLUUR</name>
<dbReference type="AlphaFoldDB" id="A0A4Y4DMJ7"/>
<dbReference type="Proteomes" id="UP000316612">
    <property type="component" value="Unassembled WGS sequence"/>
</dbReference>
<protein>
    <recommendedName>
        <fullName evidence="3">Phytase-like domain-containing protein</fullName>
    </recommendedName>
</protein>
<keyword evidence="2" id="KW-0732">Signal</keyword>
<comment type="caution">
    <text evidence="4">The sequence shown here is derived from an EMBL/GenBank/DDBJ whole genome shotgun (WGS) entry which is preliminary data.</text>
</comment>
<dbReference type="Gene3D" id="2.130.10.10">
    <property type="entry name" value="YVTN repeat-like/Quinoprotein amine dehydrogenase"/>
    <property type="match status" value="2"/>
</dbReference>
<evidence type="ECO:0000256" key="2">
    <source>
        <dbReference type="SAM" id="SignalP"/>
    </source>
</evidence>
<dbReference type="InterPro" id="IPR052956">
    <property type="entry name" value="Mesenchyme-surface_protein"/>
</dbReference>
<dbReference type="RefSeq" id="WP_246055239.1">
    <property type="nucleotide sequence ID" value="NZ_BAAAJL010000007.1"/>
</dbReference>
<accession>A0A4Y4DMJ7</accession>
<dbReference type="InterPro" id="IPR027372">
    <property type="entry name" value="Phytase-like_dom"/>
</dbReference>
<evidence type="ECO:0000259" key="3">
    <source>
        <dbReference type="Pfam" id="PF13449"/>
    </source>
</evidence>
<dbReference type="InterPro" id="IPR011044">
    <property type="entry name" value="Quino_amine_DH_bsu"/>
</dbReference>